<feature type="coiled-coil region" evidence="1">
    <location>
        <begin position="438"/>
        <end position="472"/>
    </location>
</feature>
<keyword evidence="2" id="KW-0472">Membrane</keyword>
<dbReference type="STRING" id="34086.SAMN04488084_107141"/>
<dbReference type="SUPFAM" id="SSF48452">
    <property type="entry name" value="TPR-like"/>
    <property type="match status" value="1"/>
</dbReference>
<dbReference type="GO" id="GO:0006355">
    <property type="term" value="P:regulation of DNA-templated transcription"/>
    <property type="evidence" value="ECO:0007669"/>
    <property type="project" value="InterPro"/>
</dbReference>
<keyword evidence="2" id="KW-1133">Transmembrane helix</keyword>
<proteinExistence type="predicted"/>
<keyword evidence="1" id="KW-0175">Coiled coil</keyword>
<keyword evidence="2" id="KW-0812">Transmembrane</keyword>
<dbReference type="Gene3D" id="1.10.10.10">
    <property type="entry name" value="Winged helix-like DNA-binding domain superfamily/Winged helix DNA-binding domain"/>
    <property type="match status" value="1"/>
</dbReference>
<dbReference type="RefSeq" id="WP_139218409.1">
    <property type="nucleotide sequence ID" value="NZ_FONS01000002.1"/>
</dbReference>
<reference evidence="3 4" key="1">
    <citation type="submission" date="2016-10" db="EMBL/GenBank/DDBJ databases">
        <authorList>
            <person name="de Groot N.N."/>
        </authorList>
    </citation>
    <scope>NUCLEOTIDE SEQUENCE [LARGE SCALE GENOMIC DNA]</scope>
    <source>
        <strain evidence="3 4">ATCC 51969</strain>
    </source>
</reference>
<name>A0A1I2CKW9_9SPHI</name>
<dbReference type="EMBL" id="FONS01000002">
    <property type="protein sequence ID" value="SFE68423.1"/>
    <property type="molecule type" value="Genomic_DNA"/>
</dbReference>
<dbReference type="Gene3D" id="1.25.40.10">
    <property type="entry name" value="Tetratricopeptide repeat domain"/>
    <property type="match status" value="2"/>
</dbReference>
<feature type="transmembrane region" description="Helical" evidence="2">
    <location>
        <begin position="421"/>
        <end position="437"/>
    </location>
</feature>
<dbReference type="AlphaFoldDB" id="A0A1I2CKW9"/>
<protein>
    <submittedName>
        <fullName evidence="3">Uncharacterized protein</fullName>
    </submittedName>
</protein>
<evidence type="ECO:0000256" key="2">
    <source>
        <dbReference type="SAM" id="Phobius"/>
    </source>
</evidence>
<dbReference type="SUPFAM" id="SSF46894">
    <property type="entry name" value="C-terminal effector domain of the bipartite response regulators"/>
    <property type="match status" value="1"/>
</dbReference>
<evidence type="ECO:0000313" key="3">
    <source>
        <dbReference type="EMBL" id="SFE68423.1"/>
    </source>
</evidence>
<dbReference type="GO" id="GO:0003677">
    <property type="term" value="F:DNA binding"/>
    <property type="evidence" value="ECO:0007669"/>
    <property type="project" value="InterPro"/>
</dbReference>
<dbReference type="Proteomes" id="UP000183129">
    <property type="component" value="Unassembled WGS sequence"/>
</dbReference>
<sequence>MLRFVCIIARIVTLMGKLAISCLKGTLFLLFFICYLAILPLPVDAQDVYAPLRSINSPAKRLERAIEINRQTSLSKDTTRVLRDLNQLHKIATDLEDKPLECLYYGLMANQYSIIADRPNIRSDEYHQKAVDLAKTYDLPVMVVVNLLNYGYYHYNYRQMVPAYKYFLEADLLLKDLDPATLPEPSRQLKILGYFYYYIKEYGQAIHYLKSGLKYPTESKRETIDINNTIGLCYALQSKDQEAIQYYNKATALAEAAKDTVWVGIVAGNTARLYLQNNEKIDLALEKFKLNRAYSIRFDEPLDAMLAIIDIAGIQIRRKEWKLAEQYLNEAETFLADKPFFLVSRLKIADMRATIAESRRQYREYSQYLRQYVSLKDSLEQRDNSTEIEHVRLFWEKHHFDKQREALIKQAKEEQSKKRNLIIFSSLLVIILILFYSRQRLKNKHAAATLEKQKIEHQLKQQQVELELETARLALINFTDNLREKNKIIEHMRSQIELMDADVVSTEQYPVPQASLQSLLETHLMTEESWKRFKGMFLKVYPSFFREVLTLHPSTSESELRILSLLRLELNNREIAELLGITIDGVKKAKQRLRKKVGALPGDNIPQTSPYS</sequence>
<dbReference type="InterPro" id="IPR011990">
    <property type="entry name" value="TPR-like_helical_dom_sf"/>
</dbReference>
<dbReference type="InterPro" id="IPR016032">
    <property type="entry name" value="Sig_transdc_resp-reg_C-effctor"/>
</dbReference>
<dbReference type="InterPro" id="IPR036388">
    <property type="entry name" value="WH-like_DNA-bd_sf"/>
</dbReference>
<accession>A0A1I2CKW9</accession>
<dbReference type="InterPro" id="IPR019734">
    <property type="entry name" value="TPR_rpt"/>
</dbReference>
<gene>
    <name evidence="3" type="ORF">SAMN03003324_01087</name>
</gene>
<evidence type="ECO:0000256" key="1">
    <source>
        <dbReference type="SAM" id="Coils"/>
    </source>
</evidence>
<dbReference type="SMART" id="SM00028">
    <property type="entry name" value="TPR"/>
    <property type="match status" value="2"/>
</dbReference>
<organism evidence="3 4">
    <name type="scientific">Pedobacter antarcticus</name>
    <dbReference type="NCBI Taxonomy" id="34086"/>
    <lineage>
        <taxon>Bacteria</taxon>
        <taxon>Pseudomonadati</taxon>
        <taxon>Bacteroidota</taxon>
        <taxon>Sphingobacteriia</taxon>
        <taxon>Sphingobacteriales</taxon>
        <taxon>Sphingobacteriaceae</taxon>
        <taxon>Pedobacter</taxon>
    </lineage>
</organism>
<evidence type="ECO:0000313" key="4">
    <source>
        <dbReference type="Proteomes" id="UP000183129"/>
    </source>
</evidence>